<proteinExistence type="predicted"/>
<protein>
    <submittedName>
        <fullName evidence="1">Uncharacterized protein</fullName>
    </submittedName>
</protein>
<comment type="caution">
    <text evidence="1">The sequence shown here is derived from an EMBL/GenBank/DDBJ whole genome shotgun (WGS) entry which is preliminary data.</text>
</comment>
<reference evidence="2" key="1">
    <citation type="submission" date="2017-09" db="EMBL/GenBank/DDBJ databases">
        <title>Depth-based differentiation of microbial function through sediment-hosted aquifers and enrichment of novel symbionts in the deep terrestrial subsurface.</title>
        <authorList>
            <person name="Probst A.J."/>
            <person name="Ladd B."/>
            <person name="Jarett J.K."/>
            <person name="Geller-Mcgrath D.E."/>
            <person name="Sieber C.M.K."/>
            <person name="Emerson J.B."/>
            <person name="Anantharaman K."/>
            <person name="Thomas B.C."/>
            <person name="Malmstrom R."/>
            <person name="Stieglmeier M."/>
            <person name="Klingl A."/>
            <person name="Woyke T."/>
            <person name="Ryan C.M."/>
            <person name="Banfield J.F."/>
        </authorList>
    </citation>
    <scope>NUCLEOTIDE SEQUENCE [LARGE SCALE GENOMIC DNA]</scope>
</reference>
<dbReference type="Proteomes" id="UP000229901">
    <property type="component" value="Unassembled WGS sequence"/>
</dbReference>
<organism evidence="1 2">
    <name type="scientific">Candidatus Falkowbacteria bacterium CG10_big_fil_rev_8_21_14_0_10_39_11</name>
    <dbReference type="NCBI Taxonomy" id="1974565"/>
    <lineage>
        <taxon>Bacteria</taxon>
        <taxon>Candidatus Falkowiibacteriota</taxon>
    </lineage>
</organism>
<evidence type="ECO:0000313" key="1">
    <source>
        <dbReference type="EMBL" id="PIR94451.1"/>
    </source>
</evidence>
<gene>
    <name evidence="1" type="ORF">COT97_01185</name>
</gene>
<name>A0A2H0V5W1_9BACT</name>
<dbReference type="AlphaFoldDB" id="A0A2H0V5W1"/>
<dbReference type="EMBL" id="PFAP01000005">
    <property type="protein sequence ID" value="PIR94451.1"/>
    <property type="molecule type" value="Genomic_DNA"/>
</dbReference>
<evidence type="ECO:0000313" key="2">
    <source>
        <dbReference type="Proteomes" id="UP000229901"/>
    </source>
</evidence>
<accession>A0A2H0V5W1</accession>
<sequence length="131" mass="14334">MSQLTIYVDLSRPASSKPLKMAIAQVFSAFGAISVEQPVSSEQVEADIAVTDSIENAKRLLEETKQTIIVVAHLKEKDVLAANKFASLNPDRVHSIHYFGLCGQEQMSLVVLLLKIINDKSGVKINPNDLT</sequence>